<dbReference type="Gene3D" id="1.20.5.490">
    <property type="entry name" value="Single helix bin"/>
    <property type="match status" value="1"/>
</dbReference>
<dbReference type="GeneID" id="101847095"/>
<evidence type="ECO:0000256" key="2">
    <source>
        <dbReference type="SAM" id="MobiDB-lite"/>
    </source>
</evidence>
<gene>
    <name evidence="4" type="primary">LOC101847095</name>
</gene>
<accession>A0ABM0ZWL0</accession>
<proteinExistence type="inferred from homology"/>
<dbReference type="SUPFAM" id="SSF58026">
    <property type="entry name" value="Delta-sleep-inducing peptide immunoreactive peptide"/>
    <property type="match status" value="1"/>
</dbReference>
<reference evidence="4" key="1">
    <citation type="submission" date="2025-08" db="UniProtKB">
        <authorList>
            <consortium name="RefSeq"/>
        </authorList>
    </citation>
    <scope>IDENTIFICATION</scope>
</reference>
<dbReference type="CDD" id="cd21936">
    <property type="entry name" value="ZIP_TSC22D"/>
    <property type="match status" value="1"/>
</dbReference>
<feature type="compositionally biased region" description="Polar residues" evidence="2">
    <location>
        <begin position="215"/>
        <end position="224"/>
    </location>
</feature>
<comment type="similarity">
    <text evidence="1">Belongs to the TSC-22/Dip/Bun family.</text>
</comment>
<evidence type="ECO:0000313" key="3">
    <source>
        <dbReference type="Proteomes" id="UP000694888"/>
    </source>
</evidence>
<dbReference type="PANTHER" id="PTHR12348:SF26">
    <property type="entry name" value="PROTEIN TSCT-1"/>
    <property type="match status" value="1"/>
</dbReference>
<dbReference type="Proteomes" id="UP000694888">
    <property type="component" value="Unplaced"/>
</dbReference>
<evidence type="ECO:0000256" key="1">
    <source>
        <dbReference type="ARBA" id="ARBA00007908"/>
    </source>
</evidence>
<feature type="region of interest" description="Disordered" evidence="2">
    <location>
        <begin position="210"/>
        <end position="274"/>
    </location>
</feature>
<feature type="region of interest" description="Disordered" evidence="2">
    <location>
        <begin position="146"/>
        <end position="189"/>
    </location>
</feature>
<feature type="compositionally biased region" description="Low complexity" evidence="2">
    <location>
        <begin position="163"/>
        <end position="189"/>
    </location>
</feature>
<dbReference type="InterPro" id="IPR000580">
    <property type="entry name" value="TSC22/Bun"/>
</dbReference>
<dbReference type="RefSeq" id="XP_012936006.2">
    <property type="nucleotide sequence ID" value="XM_013080552.2"/>
</dbReference>
<organism evidence="3 4">
    <name type="scientific">Aplysia californica</name>
    <name type="common">California sea hare</name>
    <dbReference type="NCBI Taxonomy" id="6500"/>
    <lineage>
        <taxon>Eukaryota</taxon>
        <taxon>Metazoa</taxon>
        <taxon>Spiralia</taxon>
        <taxon>Lophotrochozoa</taxon>
        <taxon>Mollusca</taxon>
        <taxon>Gastropoda</taxon>
        <taxon>Heterobranchia</taxon>
        <taxon>Euthyneura</taxon>
        <taxon>Tectipleura</taxon>
        <taxon>Aplysiida</taxon>
        <taxon>Aplysioidea</taxon>
        <taxon>Aplysiidae</taxon>
        <taxon>Aplysia</taxon>
    </lineage>
</organism>
<sequence>MPQPPCGPSATSPAPARPAVEKTSCAITAVTTTLTTTSVTTGPLDPAILAVMRNNKTQTFLRKMDLVKRHLMYAVREEVEILKQQIGEMVERITQLEYENSVLKSEAKPETLNKLVVPRQVTQVTGQPPSATGVVQQLSGVVGGPLSTATPAPSAGGMGVGVVAGSTSVPAQPQQQPQQQQQQGGGVVASAATAAPTSVTVAAGSIPGGVVAQPQAGQPTVVASSQQGTLPPAQQQQQQQSLAAQVQQQQQQQQPPSSQTGQPASQVPAPGSGS</sequence>
<keyword evidence="3" id="KW-1185">Reference proteome</keyword>
<dbReference type="PANTHER" id="PTHR12348">
    <property type="entry name" value="TSC22"/>
    <property type="match status" value="1"/>
</dbReference>
<dbReference type="Pfam" id="PF01166">
    <property type="entry name" value="TSC22"/>
    <property type="match status" value="1"/>
</dbReference>
<dbReference type="PROSITE" id="PS01289">
    <property type="entry name" value="TSC22"/>
    <property type="match status" value="1"/>
</dbReference>
<feature type="compositionally biased region" description="Low complexity" evidence="2">
    <location>
        <begin position="225"/>
        <end position="266"/>
    </location>
</feature>
<protein>
    <submittedName>
        <fullName evidence="4">Protein bunched, class 1/class 3/D/E isoforms</fullName>
    </submittedName>
</protein>
<dbReference type="InterPro" id="IPR047862">
    <property type="entry name" value="TSC22/BUN_CS"/>
</dbReference>
<evidence type="ECO:0000313" key="4">
    <source>
        <dbReference type="RefSeq" id="XP_012936006.2"/>
    </source>
</evidence>
<name>A0ABM0ZWL0_APLCA</name>